<evidence type="ECO:0000313" key="2">
    <source>
        <dbReference type="EMBL" id="MCS3921270.1"/>
    </source>
</evidence>
<keyword evidence="2" id="KW-0645">Protease</keyword>
<keyword evidence="2" id="KW-0378">Hydrolase</keyword>
<accession>A0ABT2ETT6</accession>
<evidence type="ECO:0000259" key="1">
    <source>
        <dbReference type="Pfam" id="PF12384"/>
    </source>
</evidence>
<sequence>MGVIIKDIEVEGDKGKAVLRTLFDTGASHSLVRRDKAEAIATLVPLASPLRFRLGNGQIGLEVREACHLFFEVKGCRYYFVFYVADNLAHELIVGADAMQVWKIKPVPEADDLEVDPSVLELWLV</sequence>
<protein>
    <submittedName>
        <fullName evidence="2">Aspartyl protease</fullName>
    </submittedName>
</protein>
<dbReference type="InterPro" id="IPR021109">
    <property type="entry name" value="Peptidase_aspartic_dom_sf"/>
</dbReference>
<dbReference type="Gene3D" id="2.40.70.10">
    <property type="entry name" value="Acid Proteases"/>
    <property type="match status" value="1"/>
</dbReference>
<organism evidence="2 3">
    <name type="scientific">Candidatus Fervidibacter sacchari</name>
    <dbReference type="NCBI Taxonomy" id="1448929"/>
    <lineage>
        <taxon>Bacteria</taxon>
        <taxon>Candidatus Fervidibacterota</taxon>
        <taxon>Candidatus Fervidibacter</taxon>
    </lineage>
</organism>
<gene>
    <name evidence="2" type="ORF">M2350_003719</name>
</gene>
<evidence type="ECO:0000313" key="3">
    <source>
        <dbReference type="Proteomes" id="UP001204798"/>
    </source>
</evidence>
<name>A0ABT2ETT6_9BACT</name>
<dbReference type="Pfam" id="PF12384">
    <property type="entry name" value="Peptidase_A2B"/>
    <property type="match status" value="1"/>
</dbReference>
<proteinExistence type="predicted"/>
<dbReference type="RefSeq" id="WP_259102324.1">
    <property type="nucleotide sequence ID" value="NZ_CP130454.1"/>
</dbReference>
<reference evidence="2 3" key="1">
    <citation type="submission" date="2022-08" db="EMBL/GenBank/DDBJ databases">
        <title>Bacterial and archaeal communities from various locations to study Microbial Dark Matter (Phase II).</title>
        <authorList>
            <person name="Stepanauskas R."/>
        </authorList>
    </citation>
    <scope>NUCLEOTIDE SEQUENCE [LARGE SCALE GENOMIC DNA]</scope>
    <source>
        <strain evidence="2 3">PD1</strain>
    </source>
</reference>
<feature type="domain" description="Peptidase A2B Ty3 transposon peptidase" evidence="1">
    <location>
        <begin position="18"/>
        <end position="99"/>
    </location>
</feature>
<dbReference type="Proteomes" id="UP001204798">
    <property type="component" value="Unassembled WGS sequence"/>
</dbReference>
<comment type="caution">
    <text evidence="2">The sequence shown here is derived from an EMBL/GenBank/DDBJ whole genome shotgun (WGS) entry which is preliminary data.</text>
</comment>
<dbReference type="SUPFAM" id="SSF50630">
    <property type="entry name" value="Acid proteases"/>
    <property type="match status" value="1"/>
</dbReference>
<dbReference type="GO" id="GO:0008233">
    <property type="term" value="F:peptidase activity"/>
    <property type="evidence" value="ECO:0007669"/>
    <property type="project" value="UniProtKB-KW"/>
</dbReference>
<dbReference type="GO" id="GO:0006508">
    <property type="term" value="P:proteolysis"/>
    <property type="evidence" value="ECO:0007669"/>
    <property type="project" value="UniProtKB-KW"/>
</dbReference>
<dbReference type="CDD" id="cd00303">
    <property type="entry name" value="retropepsin_like"/>
    <property type="match status" value="1"/>
</dbReference>
<dbReference type="InterPro" id="IPR024650">
    <property type="entry name" value="Peptidase_A2B"/>
</dbReference>
<keyword evidence="3" id="KW-1185">Reference proteome</keyword>
<dbReference type="EMBL" id="JANUCP010000012">
    <property type="protein sequence ID" value="MCS3921270.1"/>
    <property type="molecule type" value="Genomic_DNA"/>
</dbReference>